<gene>
    <name evidence="1" type="ORF">EU557_09155</name>
</gene>
<dbReference type="RefSeq" id="WP_135530075.1">
    <property type="nucleotide sequence ID" value="NZ_SRKZ01000002.1"/>
</dbReference>
<keyword evidence="2" id="KW-1185">Reference proteome</keyword>
<reference evidence="1 2" key="1">
    <citation type="submission" date="2019-04" db="EMBL/GenBank/DDBJ databases">
        <authorList>
            <person name="Feng G."/>
            <person name="Zhang J."/>
            <person name="Zhu H."/>
        </authorList>
    </citation>
    <scope>NUCLEOTIDE SEQUENCE [LARGE SCALE GENOMIC DNA]</scope>
    <source>
        <strain evidence="1 2">JCM 19491</strain>
    </source>
</reference>
<dbReference type="InterPro" id="IPR025534">
    <property type="entry name" value="DUF4420"/>
</dbReference>
<evidence type="ECO:0000313" key="1">
    <source>
        <dbReference type="EMBL" id="TGD81695.1"/>
    </source>
</evidence>
<proteinExistence type="predicted"/>
<dbReference type="AlphaFoldDB" id="A0A4Z0MRC0"/>
<protein>
    <submittedName>
        <fullName evidence="1">PD-(D/E)XK motif protein</fullName>
    </submittedName>
</protein>
<evidence type="ECO:0000313" key="2">
    <source>
        <dbReference type="Proteomes" id="UP000298284"/>
    </source>
</evidence>
<dbReference type="Pfam" id="PF14390">
    <property type="entry name" value="DUF4420"/>
    <property type="match status" value="1"/>
</dbReference>
<dbReference type="OrthoDB" id="2808696at2"/>
<dbReference type="Proteomes" id="UP000298284">
    <property type="component" value="Unassembled WGS sequence"/>
</dbReference>
<sequence>MMSNPGSAADLSAIWQGLLASLPPEGELLAMPCLPADPASPLSAGLLHMPSGALCRVLMLALPVRLRTRVAADRQHAGLSLEPLPDPDDPGTTFQLALILTDDRFADIFAILAADIVAAVSATTDSVARLRAFTAQLARWRDLFSAFNPVGLSGPARQGLFGELHLMRELLAAGVPPQSVVTAWTGPLRDPQDFHFGPVALEVKTTSGNSTAFQVSGAAQLDETPFEQLLLFHLALEVTERSGESLPLLVAHLRSVVSEVPEAARLFETRLQQAGYFEAQATRYEGEGYRIRQTTPAVVRDDFPCIRATGLTPGVGNVTYTVSTDHILPFQITFADLLSIVQSHV</sequence>
<organism evidence="1 2">
    <name type="scientific">Hymenobacter wooponensis</name>
    <dbReference type="NCBI Taxonomy" id="1525360"/>
    <lineage>
        <taxon>Bacteria</taxon>
        <taxon>Pseudomonadati</taxon>
        <taxon>Bacteroidota</taxon>
        <taxon>Cytophagia</taxon>
        <taxon>Cytophagales</taxon>
        <taxon>Hymenobacteraceae</taxon>
        <taxon>Hymenobacter</taxon>
    </lineage>
</organism>
<name>A0A4Z0MRC0_9BACT</name>
<accession>A0A4Z0MRC0</accession>
<dbReference type="EMBL" id="SRKZ01000002">
    <property type="protein sequence ID" value="TGD81695.1"/>
    <property type="molecule type" value="Genomic_DNA"/>
</dbReference>
<comment type="caution">
    <text evidence="1">The sequence shown here is derived from an EMBL/GenBank/DDBJ whole genome shotgun (WGS) entry which is preliminary data.</text>
</comment>